<dbReference type="SUPFAM" id="SSF46689">
    <property type="entry name" value="Homeodomain-like"/>
    <property type="match status" value="1"/>
</dbReference>
<evidence type="ECO:0000256" key="1">
    <source>
        <dbReference type="ARBA" id="ARBA00023015"/>
    </source>
</evidence>
<feature type="DNA-binding region" description="H-T-H motif" evidence="4">
    <location>
        <begin position="37"/>
        <end position="56"/>
    </location>
</feature>
<evidence type="ECO:0000313" key="7">
    <source>
        <dbReference type="Proteomes" id="UP001157160"/>
    </source>
</evidence>
<evidence type="ECO:0000256" key="4">
    <source>
        <dbReference type="PROSITE-ProRule" id="PRU00335"/>
    </source>
</evidence>
<dbReference type="EMBL" id="BSUL01000001">
    <property type="protein sequence ID" value="GMA29349.1"/>
    <property type="molecule type" value="Genomic_DNA"/>
</dbReference>
<dbReference type="PANTHER" id="PTHR30055">
    <property type="entry name" value="HTH-TYPE TRANSCRIPTIONAL REGULATOR RUTR"/>
    <property type="match status" value="1"/>
</dbReference>
<dbReference type="InterPro" id="IPR009057">
    <property type="entry name" value="Homeodomain-like_sf"/>
</dbReference>
<dbReference type="PROSITE" id="PS50977">
    <property type="entry name" value="HTH_TETR_2"/>
    <property type="match status" value="1"/>
</dbReference>
<evidence type="ECO:0000256" key="2">
    <source>
        <dbReference type="ARBA" id="ARBA00023125"/>
    </source>
</evidence>
<dbReference type="SUPFAM" id="SSF48498">
    <property type="entry name" value="Tetracyclin repressor-like, C-terminal domain"/>
    <property type="match status" value="1"/>
</dbReference>
<dbReference type="GO" id="GO:0003700">
    <property type="term" value="F:DNA-binding transcription factor activity"/>
    <property type="evidence" value="ECO:0007669"/>
    <property type="project" value="TreeGrafter"/>
</dbReference>
<dbReference type="InterPro" id="IPR050109">
    <property type="entry name" value="HTH-type_TetR-like_transc_reg"/>
</dbReference>
<protein>
    <submittedName>
        <fullName evidence="6">TetR-family transcriptional regulator</fullName>
    </submittedName>
</protein>
<sequence length="203" mass="20756">MLLVSRSNASYHHGDLVAALEQAAFELLAEQGHASLSLREVARRAGVSHNAPYHHFGDRSALLHHLAEAAMSRLLAAQQAALARAEGADAVERAVALGVAYTGWAVANPNAFAVIFDPAVCVPGQPTGAMGPLIAENERILATTIKALIGSDAGDGGIASVVSWSSVHGLAQLVTAGHVPESALEPAVRAVMSALAGSGHRAA</sequence>
<evidence type="ECO:0000259" key="5">
    <source>
        <dbReference type="PROSITE" id="PS50977"/>
    </source>
</evidence>
<keyword evidence="1" id="KW-0805">Transcription regulation</keyword>
<reference evidence="6 7" key="1">
    <citation type="journal article" date="2014" name="Int. J. Syst. Evol. Microbiol.">
        <title>Complete genome sequence of Corynebacterium casei LMG S-19264T (=DSM 44701T), isolated from a smear-ripened cheese.</title>
        <authorList>
            <consortium name="US DOE Joint Genome Institute (JGI-PGF)"/>
            <person name="Walter F."/>
            <person name="Albersmeier A."/>
            <person name="Kalinowski J."/>
            <person name="Ruckert C."/>
        </authorList>
    </citation>
    <scope>NUCLEOTIDE SEQUENCE [LARGE SCALE GENOMIC DNA]</scope>
    <source>
        <strain evidence="6 7">NBRC 112289</strain>
    </source>
</reference>
<dbReference type="AlphaFoldDB" id="A0AA37UFH3"/>
<evidence type="ECO:0000256" key="3">
    <source>
        <dbReference type="ARBA" id="ARBA00023163"/>
    </source>
</evidence>
<dbReference type="PANTHER" id="PTHR30055:SF220">
    <property type="entry name" value="TETR-FAMILY REGULATORY PROTEIN"/>
    <property type="match status" value="1"/>
</dbReference>
<dbReference type="GO" id="GO:0000976">
    <property type="term" value="F:transcription cis-regulatory region binding"/>
    <property type="evidence" value="ECO:0007669"/>
    <property type="project" value="TreeGrafter"/>
</dbReference>
<accession>A0AA37UFH3</accession>
<dbReference type="Pfam" id="PF13305">
    <property type="entry name" value="TetR_C_33"/>
    <property type="match status" value="1"/>
</dbReference>
<feature type="domain" description="HTH tetR-type" evidence="5">
    <location>
        <begin position="14"/>
        <end position="74"/>
    </location>
</feature>
<comment type="caution">
    <text evidence="6">The sequence shown here is derived from an EMBL/GenBank/DDBJ whole genome shotgun (WGS) entry which is preliminary data.</text>
</comment>
<organism evidence="6 7">
    <name type="scientific">Arenivirga flava</name>
    <dbReference type="NCBI Taxonomy" id="1930060"/>
    <lineage>
        <taxon>Bacteria</taxon>
        <taxon>Bacillati</taxon>
        <taxon>Actinomycetota</taxon>
        <taxon>Actinomycetes</taxon>
        <taxon>Micrococcales</taxon>
        <taxon>Microbacteriaceae</taxon>
        <taxon>Arenivirga</taxon>
    </lineage>
</organism>
<name>A0AA37UFH3_9MICO</name>
<dbReference type="Gene3D" id="1.10.357.10">
    <property type="entry name" value="Tetracycline Repressor, domain 2"/>
    <property type="match status" value="1"/>
</dbReference>
<gene>
    <name evidence="6" type="ORF">GCM10025874_26020</name>
</gene>
<dbReference type="InterPro" id="IPR036271">
    <property type="entry name" value="Tet_transcr_reg_TetR-rel_C_sf"/>
</dbReference>
<keyword evidence="2 4" id="KW-0238">DNA-binding</keyword>
<dbReference type="InterPro" id="IPR025996">
    <property type="entry name" value="MT1864/Rv1816-like_C"/>
</dbReference>
<evidence type="ECO:0000313" key="6">
    <source>
        <dbReference type="EMBL" id="GMA29349.1"/>
    </source>
</evidence>
<dbReference type="Proteomes" id="UP001157160">
    <property type="component" value="Unassembled WGS sequence"/>
</dbReference>
<proteinExistence type="predicted"/>
<dbReference type="PRINTS" id="PR00455">
    <property type="entry name" value="HTHTETR"/>
</dbReference>
<dbReference type="Pfam" id="PF00440">
    <property type="entry name" value="TetR_N"/>
    <property type="match status" value="1"/>
</dbReference>
<keyword evidence="3" id="KW-0804">Transcription</keyword>
<dbReference type="InterPro" id="IPR001647">
    <property type="entry name" value="HTH_TetR"/>
</dbReference>
<keyword evidence="7" id="KW-1185">Reference proteome</keyword>